<dbReference type="InterPro" id="IPR029058">
    <property type="entry name" value="AB_hydrolase_fold"/>
</dbReference>
<evidence type="ECO:0000259" key="6">
    <source>
        <dbReference type="Pfam" id="PF00561"/>
    </source>
</evidence>
<comment type="caution">
    <text evidence="7">The sequence shown here is derived from an EMBL/GenBank/DDBJ whole genome shotgun (WGS) entry which is preliminary data.</text>
</comment>
<dbReference type="Proteomes" id="UP000054821">
    <property type="component" value="Unassembled WGS sequence"/>
</dbReference>
<dbReference type="PANTHER" id="PTHR10272">
    <property type="entry name" value="PLATELET-ACTIVATING FACTOR ACETYLHYDROLASE"/>
    <property type="match status" value="1"/>
</dbReference>
<feature type="chain" id="PRO_5015127246" description="1-alkyl-2-acetylglycerophosphocholine esterase" evidence="5">
    <location>
        <begin position="18"/>
        <end position="347"/>
    </location>
</feature>
<evidence type="ECO:0000256" key="2">
    <source>
        <dbReference type="ARBA" id="ARBA00022801"/>
    </source>
</evidence>
<organism evidence="7 8">
    <name type="scientific">Trichoderma gamsii</name>
    <dbReference type="NCBI Taxonomy" id="398673"/>
    <lineage>
        <taxon>Eukaryota</taxon>
        <taxon>Fungi</taxon>
        <taxon>Dikarya</taxon>
        <taxon>Ascomycota</taxon>
        <taxon>Pezizomycotina</taxon>
        <taxon>Sordariomycetes</taxon>
        <taxon>Hypocreomycetidae</taxon>
        <taxon>Hypocreales</taxon>
        <taxon>Hypocreaceae</taxon>
        <taxon>Trichoderma</taxon>
    </lineage>
</organism>
<keyword evidence="2" id="KW-0378">Hydrolase</keyword>
<evidence type="ECO:0000256" key="3">
    <source>
        <dbReference type="ARBA" id="ARBA00022963"/>
    </source>
</evidence>
<keyword evidence="3" id="KW-0442">Lipid degradation</keyword>
<reference evidence="7 8" key="1">
    <citation type="journal article" date="2016" name="Genome Announc.">
        <title>Draft Whole-Genome Sequence of Trichoderma gamsii T6085, a Promising Biocontrol Agent of Fusarium Head Blight on Wheat.</title>
        <authorList>
            <person name="Baroncelli R."/>
            <person name="Zapparata A."/>
            <person name="Piaggeschi G."/>
            <person name="Sarrocco S."/>
            <person name="Vannacci G."/>
        </authorList>
    </citation>
    <scope>NUCLEOTIDE SEQUENCE [LARGE SCALE GENOMIC DNA]</scope>
    <source>
        <strain evidence="7 8">T6085</strain>
    </source>
</reference>
<name>A0A2P4Z8N9_9HYPO</name>
<dbReference type="GO" id="GO:0016042">
    <property type="term" value="P:lipid catabolic process"/>
    <property type="evidence" value="ECO:0007669"/>
    <property type="project" value="UniProtKB-KW"/>
</dbReference>
<dbReference type="Gene3D" id="3.40.50.1820">
    <property type="entry name" value="alpha/beta hydrolase"/>
    <property type="match status" value="1"/>
</dbReference>
<keyword evidence="5" id="KW-0732">Signal</keyword>
<dbReference type="SUPFAM" id="SSF53474">
    <property type="entry name" value="alpha/beta-Hydrolases"/>
    <property type="match status" value="1"/>
</dbReference>
<dbReference type="STRING" id="398673.A0A2P4Z8N9"/>
<evidence type="ECO:0000256" key="1">
    <source>
        <dbReference type="ARBA" id="ARBA00013201"/>
    </source>
</evidence>
<keyword evidence="4" id="KW-0443">Lipid metabolism</keyword>
<keyword evidence="8" id="KW-1185">Reference proteome</keyword>
<dbReference type="AlphaFoldDB" id="A0A2P4Z8N9"/>
<proteinExistence type="predicted"/>
<protein>
    <recommendedName>
        <fullName evidence="1">1-alkyl-2-acetylglycerophosphocholine esterase</fullName>
        <ecNumber evidence="1">3.1.1.47</ecNumber>
    </recommendedName>
</protein>
<dbReference type="RefSeq" id="XP_018657076.1">
    <property type="nucleotide sequence ID" value="XM_018809674.1"/>
</dbReference>
<dbReference type="GO" id="GO:0003847">
    <property type="term" value="F:1-alkyl-2-acetylglycerophosphocholine esterase activity"/>
    <property type="evidence" value="ECO:0007669"/>
    <property type="project" value="UniProtKB-EC"/>
</dbReference>
<feature type="domain" description="AB hydrolase-1" evidence="6">
    <location>
        <begin position="114"/>
        <end position="247"/>
    </location>
</feature>
<dbReference type="PANTHER" id="PTHR10272:SF14">
    <property type="entry name" value="PAF ACETYLHYDROLASE FAMILY PROTEIN"/>
    <property type="match status" value="1"/>
</dbReference>
<evidence type="ECO:0000256" key="4">
    <source>
        <dbReference type="ARBA" id="ARBA00023098"/>
    </source>
</evidence>
<dbReference type="InterPro" id="IPR000073">
    <property type="entry name" value="AB_hydrolase_1"/>
</dbReference>
<evidence type="ECO:0000256" key="5">
    <source>
        <dbReference type="SAM" id="SignalP"/>
    </source>
</evidence>
<accession>A0A2P4Z8N9</accession>
<dbReference type="Pfam" id="PF00561">
    <property type="entry name" value="Abhydrolase_1"/>
    <property type="match status" value="1"/>
</dbReference>
<dbReference type="GeneID" id="29989757"/>
<dbReference type="EMBL" id="JPDN02000063">
    <property type="protein sequence ID" value="PON20654.1"/>
    <property type="molecule type" value="Genomic_DNA"/>
</dbReference>
<sequence length="347" mass="37454">MQSKLSFLHLLLATVGAGYLLPNPPGSYNVTLTTGSITDYNRDARALMLSVFQPMMCASTVPVIYMPNKTAEYEGPWIQETFNVSVDLTPLLLGASLPVCLGNLSSCSPLDDAPVLLLSPGYRGTRLFYSVLASAIASKGYTVITIDHPGETNAIVYPDGHAVYTNLSNTINIDDLTPYANTRAADASFIIDQLSNATAMAQFLPQNGRQQFPTDHIAMVGHSLGGAAAVLAAIQDPRIHSVINWDGPFVGAMPPSGLSQPILYVASDREDDPRMLAVWPDLNGPKLWVKISGLTHEGMMDFPLLIQAAGQDIKAFEDVFGTVVSTEIVDIMMEYTAEWMNGSLQAR</sequence>
<feature type="signal peptide" evidence="5">
    <location>
        <begin position="1"/>
        <end position="17"/>
    </location>
</feature>
<evidence type="ECO:0000313" key="7">
    <source>
        <dbReference type="EMBL" id="PON20654.1"/>
    </source>
</evidence>
<dbReference type="EC" id="3.1.1.47" evidence="1"/>
<gene>
    <name evidence="7" type="ORF">TGAM01_v210439</name>
</gene>
<evidence type="ECO:0000313" key="8">
    <source>
        <dbReference type="Proteomes" id="UP000054821"/>
    </source>
</evidence>